<evidence type="ECO:0000256" key="3">
    <source>
        <dbReference type="ARBA" id="ARBA00022723"/>
    </source>
</evidence>
<dbReference type="EMBL" id="AZHW01000519">
    <property type="protein sequence ID" value="ETW98786.1"/>
    <property type="molecule type" value="Genomic_DNA"/>
</dbReference>
<feature type="binding site" evidence="7">
    <location>
        <position position="91"/>
    </location>
    <ligand>
        <name>Zn(2+)</name>
        <dbReference type="ChEBI" id="CHEBI:29105"/>
        <note>catalytic</note>
    </ligand>
</feature>
<dbReference type="GO" id="GO:0052717">
    <property type="term" value="F:tRNA-specific adenosine-34 deaminase activity"/>
    <property type="evidence" value="ECO:0007669"/>
    <property type="project" value="UniProtKB-UniRule"/>
</dbReference>
<dbReference type="PROSITE" id="PS51747">
    <property type="entry name" value="CYT_DCMP_DEAMINASES_2"/>
    <property type="match status" value="1"/>
</dbReference>
<dbReference type="HAMAP" id="MF_00972">
    <property type="entry name" value="tRNA_aden_deaminase"/>
    <property type="match status" value="1"/>
</dbReference>
<dbReference type="Pfam" id="PF14437">
    <property type="entry name" value="MafB19-deam"/>
    <property type="match status" value="1"/>
</dbReference>
<keyword evidence="5 7" id="KW-0862">Zinc</keyword>
<dbReference type="InterPro" id="IPR058535">
    <property type="entry name" value="MafB19-deam"/>
</dbReference>
<dbReference type="InterPro" id="IPR028883">
    <property type="entry name" value="tRNA_aden_deaminase"/>
</dbReference>
<keyword evidence="2 7" id="KW-0819">tRNA processing</keyword>
<accession>W4LN52</accession>
<keyword evidence="3 7" id="KW-0479">Metal-binding</keyword>
<dbReference type="InterPro" id="IPR002125">
    <property type="entry name" value="CMP_dCMP_dom"/>
</dbReference>
<comment type="subunit">
    <text evidence="1 7">Homodimer.</text>
</comment>
<feature type="binding site" evidence="7">
    <location>
        <position position="61"/>
    </location>
    <ligand>
        <name>Zn(2+)</name>
        <dbReference type="ChEBI" id="CHEBI:29105"/>
        <note>catalytic</note>
    </ligand>
</feature>
<dbReference type="InterPro" id="IPR016193">
    <property type="entry name" value="Cytidine_deaminase-like"/>
</dbReference>
<dbReference type="FunFam" id="3.40.140.10:FF:000005">
    <property type="entry name" value="tRNA-specific adenosine deaminase"/>
    <property type="match status" value="1"/>
</dbReference>
<sequence>MLRTMLDASLDHAAFMQEALQEARKALATEDVPVGAVVVFDGLIIGRGHNQREALTDPTAHAEILALQQAARHLSSWRLIDTVLYVTLEPCIMCIGAAVLGRISGLVYGCHDPKAGACGSQFDILGAQRLNHTFPIVSGVCESEASALLKTFFRQLRQRRKLSIRGQNRL</sequence>
<feature type="binding site" evidence="7">
    <location>
        <position position="94"/>
    </location>
    <ligand>
        <name>Zn(2+)</name>
        <dbReference type="ChEBI" id="CHEBI:29105"/>
        <note>catalytic</note>
    </ligand>
</feature>
<dbReference type="EC" id="3.5.4.33" evidence="7"/>
<comment type="similarity">
    <text evidence="7">Belongs to the cytidine and deoxycytidylate deaminase family.</text>
</comment>
<evidence type="ECO:0000256" key="7">
    <source>
        <dbReference type="HAMAP-Rule" id="MF_00972"/>
    </source>
</evidence>
<dbReference type="GO" id="GO:0002100">
    <property type="term" value="P:tRNA wobble adenosine to inosine editing"/>
    <property type="evidence" value="ECO:0007669"/>
    <property type="project" value="UniProtKB-UniRule"/>
</dbReference>
<dbReference type="PANTHER" id="PTHR11079">
    <property type="entry name" value="CYTOSINE DEAMINASE FAMILY MEMBER"/>
    <property type="match status" value="1"/>
</dbReference>
<reference evidence="9 10" key="1">
    <citation type="journal article" date="2014" name="Nature">
        <title>An environmental bacterial taxon with a large and distinct metabolic repertoire.</title>
        <authorList>
            <person name="Wilson M.C."/>
            <person name="Mori T."/>
            <person name="Ruckert C."/>
            <person name="Uria A.R."/>
            <person name="Helf M.J."/>
            <person name="Takada K."/>
            <person name="Gernert C."/>
            <person name="Steffens U.A."/>
            <person name="Heycke N."/>
            <person name="Schmitt S."/>
            <person name="Rinke C."/>
            <person name="Helfrich E.J."/>
            <person name="Brachmann A.O."/>
            <person name="Gurgui C."/>
            <person name="Wakimoto T."/>
            <person name="Kracht M."/>
            <person name="Crusemann M."/>
            <person name="Hentschel U."/>
            <person name="Abe I."/>
            <person name="Matsunaga S."/>
            <person name="Kalinowski J."/>
            <person name="Takeyama H."/>
            <person name="Piel J."/>
        </authorList>
    </citation>
    <scope>NUCLEOTIDE SEQUENCE [LARGE SCALE GENOMIC DNA]</scope>
    <source>
        <strain evidence="10">TSY1</strain>
    </source>
</reference>
<evidence type="ECO:0000256" key="1">
    <source>
        <dbReference type="ARBA" id="ARBA00011738"/>
    </source>
</evidence>
<keyword evidence="4 7" id="KW-0378">Hydrolase</keyword>
<dbReference type="NCBIfam" id="NF008113">
    <property type="entry name" value="PRK10860.1"/>
    <property type="match status" value="1"/>
</dbReference>
<comment type="cofactor">
    <cofactor evidence="7">
        <name>Zn(2+)</name>
        <dbReference type="ChEBI" id="CHEBI:29105"/>
    </cofactor>
    <text evidence="7">Binds 1 zinc ion per subunit.</text>
</comment>
<dbReference type="HOGENOM" id="CLU_025810_3_2_7"/>
<evidence type="ECO:0000256" key="5">
    <source>
        <dbReference type="ARBA" id="ARBA00022833"/>
    </source>
</evidence>
<dbReference type="PANTHER" id="PTHR11079:SF202">
    <property type="entry name" value="TRNA-SPECIFIC ADENOSINE DEAMINASE"/>
    <property type="match status" value="1"/>
</dbReference>
<evidence type="ECO:0000259" key="8">
    <source>
        <dbReference type="PROSITE" id="PS51747"/>
    </source>
</evidence>
<dbReference type="GO" id="GO:0008270">
    <property type="term" value="F:zinc ion binding"/>
    <property type="evidence" value="ECO:0007669"/>
    <property type="project" value="UniProtKB-UniRule"/>
</dbReference>
<dbReference type="PATRIC" id="fig|1429438.4.peg.3411"/>
<dbReference type="CDD" id="cd01285">
    <property type="entry name" value="nucleoside_deaminase"/>
    <property type="match status" value="1"/>
</dbReference>
<comment type="catalytic activity">
    <reaction evidence="6 7">
        <text>adenosine(34) in tRNA + H2O + H(+) = inosine(34) in tRNA + NH4(+)</text>
        <dbReference type="Rhea" id="RHEA:43168"/>
        <dbReference type="Rhea" id="RHEA-COMP:10373"/>
        <dbReference type="Rhea" id="RHEA-COMP:10374"/>
        <dbReference type="ChEBI" id="CHEBI:15377"/>
        <dbReference type="ChEBI" id="CHEBI:15378"/>
        <dbReference type="ChEBI" id="CHEBI:28938"/>
        <dbReference type="ChEBI" id="CHEBI:74411"/>
        <dbReference type="ChEBI" id="CHEBI:82852"/>
        <dbReference type="EC" id="3.5.4.33"/>
    </reaction>
</comment>
<evidence type="ECO:0000256" key="4">
    <source>
        <dbReference type="ARBA" id="ARBA00022801"/>
    </source>
</evidence>
<evidence type="ECO:0000313" key="10">
    <source>
        <dbReference type="Proteomes" id="UP000019141"/>
    </source>
</evidence>
<feature type="domain" description="CMP/dCMP-type deaminase" evidence="8">
    <location>
        <begin position="10"/>
        <end position="120"/>
    </location>
</feature>
<dbReference type="SUPFAM" id="SSF53927">
    <property type="entry name" value="Cytidine deaminase-like"/>
    <property type="match status" value="1"/>
</dbReference>
<proteinExistence type="inferred from homology"/>
<feature type="active site" description="Proton donor" evidence="7">
    <location>
        <position position="63"/>
    </location>
</feature>
<evidence type="ECO:0000256" key="6">
    <source>
        <dbReference type="ARBA" id="ARBA00048045"/>
    </source>
</evidence>
<evidence type="ECO:0000256" key="2">
    <source>
        <dbReference type="ARBA" id="ARBA00022694"/>
    </source>
</evidence>
<keyword evidence="10" id="KW-1185">Reference proteome</keyword>
<name>W4LN52_ENTF1</name>
<protein>
    <recommendedName>
        <fullName evidence="7">tRNA-specific adenosine deaminase</fullName>
        <ecNumber evidence="7">3.5.4.33</ecNumber>
    </recommendedName>
</protein>
<gene>
    <name evidence="7" type="primary">tadA</name>
    <name evidence="9" type="ORF">ETSY1_17400</name>
</gene>
<organism evidence="9 10">
    <name type="scientific">Entotheonella factor</name>
    <dbReference type="NCBI Taxonomy" id="1429438"/>
    <lineage>
        <taxon>Bacteria</taxon>
        <taxon>Pseudomonadati</taxon>
        <taxon>Nitrospinota/Tectimicrobiota group</taxon>
        <taxon>Candidatus Tectimicrobiota</taxon>
        <taxon>Candidatus Entotheonellia</taxon>
        <taxon>Candidatus Entotheonellales</taxon>
        <taxon>Candidatus Entotheonellaceae</taxon>
        <taxon>Candidatus Entotheonella</taxon>
    </lineage>
</organism>
<comment type="caution">
    <text evidence="9">The sequence shown here is derived from an EMBL/GenBank/DDBJ whole genome shotgun (WGS) entry which is preliminary data.</text>
</comment>
<dbReference type="Gene3D" id="3.40.140.10">
    <property type="entry name" value="Cytidine Deaminase, domain 2"/>
    <property type="match status" value="1"/>
</dbReference>
<dbReference type="Proteomes" id="UP000019141">
    <property type="component" value="Unassembled WGS sequence"/>
</dbReference>
<comment type="function">
    <text evidence="7">Catalyzes the deamination of adenosine to inosine at the wobble position 34 of tRNA(Arg2).</text>
</comment>
<evidence type="ECO:0000313" key="9">
    <source>
        <dbReference type="EMBL" id="ETW98786.1"/>
    </source>
</evidence>
<dbReference type="AlphaFoldDB" id="W4LN52"/>